<feature type="transmembrane region" description="Helical" evidence="6">
    <location>
        <begin position="308"/>
        <end position="329"/>
    </location>
</feature>
<feature type="transmembrane region" description="Helical" evidence="6">
    <location>
        <begin position="222"/>
        <end position="241"/>
    </location>
</feature>
<evidence type="ECO:0000313" key="8">
    <source>
        <dbReference type="Proteomes" id="UP000030700"/>
    </source>
</evidence>
<dbReference type="InterPro" id="IPR001851">
    <property type="entry name" value="ABC_transp_permease"/>
</dbReference>
<dbReference type="EMBL" id="DF820458">
    <property type="protein sequence ID" value="GAK52100.1"/>
    <property type="molecule type" value="Genomic_DNA"/>
</dbReference>
<evidence type="ECO:0000313" key="7">
    <source>
        <dbReference type="EMBL" id="GAK52100.1"/>
    </source>
</evidence>
<feature type="transmembrane region" description="Helical" evidence="6">
    <location>
        <begin position="132"/>
        <end position="150"/>
    </location>
</feature>
<feature type="transmembrane region" description="Helical" evidence="6">
    <location>
        <begin position="75"/>
        <end position="94"/>
    </location>
</feature>
<feature type="transmembrane region" description="Helical" evidence="6">
    <location>
        <begin position="100"/>
        <end position="120"/>
    </location>
</feature>
<evidence type="ECO:0000256" key="3">
    <source>
        <dbReference type="ARBA" id="ARBA00022692"/>
    </source>
</evidence>
<accession>A0A081BNY4</accession>
<evidence type="ECO:0000256" key="5">
    <source>
        <dbReference type="ARBA" id="ARBA00023136"/>
    </source>
</evidence>
<reference evidence="7" key="1">
    <citation type="journal article" date="2015" name="PeerJ">
        <title>First genomic representation of candidate bacterial phylum KSB3 points to enhanced environmental sensing as a trigger of wastewater bulking.</title>
        <authorList>
            <person name="Sekiguchi Y."/>
            <person name="Ohashi A."/>
            <person name="Parks D.H."/>
            <person name="Yamauchi T."/>
            <person name="Tyson G.W."/>
            <person name="Hugenholtz P."/>
        </authorList>
    </citation>
    <scope>NUCLEOTIDE SEQUENCE [LARGE SCALE GENOMIC DNA]</scope>
</reference>
<evidence type="ECO:0000256" key="2">
    <source>
        <dbReference type="ARBA" id="ARBA00022475"/>
    </source>
</evidence>
<sequence length="367" mass="39229">MNRLKTNLSHLFLPLSVLVILIIINLIKGADYFRLTVVNGALYGSIPNILFGASEMVILAIGMTFVTAATRGQDISVGESATITSAIFVLYVLHAGQVTVWTILAGFLISCVAGLVIGAFNGTLVAVFKVQPMVASLILFTGGRSIAFMIDGKLSPILSNKISNQIGTVIPGIPLQTAIILTAVFIAIVAVVLKITNLRLYVESVGINPSAARLNGINPKKIIFLTFLIMGVCSAVAGFIAVNKAGRHDSVNLLKFIMMDAILAVAIGGNSLSGGKFSITGSIIGAYTIEMLNRTLLRLDVKPETLPAFKAVFIIILMVVSSPVVRGYARKILDRARTWGLIRSVFMRNAPKDAEVSNTDTPVKREE</sequence>
<dbReference type="GO" id="GO:0005886">
    <property type="term" value="C:plasma membrane"/>
    <property type="evidence" value="ECO:0007669"/>
    <property type="project" value="UniProtKB-SubCell"/>
</dbReference>
<name>A0A081BNY4_9BACT</name>
<keyword evidence="2" id="KW-1003">Cell membrane</keyword>
<dbReference type="CDD" id="cd06579">
    <property type="entry name" value="TM_PBP1_transp_AraH_like"/>
    <property type="match status" value="1"/>
</dbReference>
<protein>
    <recommendedName>
        <fullName evidence="9">Inner-membrane translocator</fullName>
    </recommendedName>
</protein>
<dbReference type="AlphaFoldDB" id="A0A081BNY4"/>
<dbReference type="Pfam" id="PF02653">
    <property type="entry name" value="BPD_transp_2"/>
    <property type="match status" value="1"/>
</dbReference>
<evidence type="ECO:0008006" key="9">
    <source>
        <dbReference type="Google" id="ProtNLM"/>
    </source>
</evidence>
<feature type="transmembrane region" description="Helical" evidence="6">
    <location>
        <begin position="49"/>
        <end position="68"/>
    </location>
</feature>
<dbReference type="GO" id="GO:0022857">
    <property type="term" value="F:transmembrane transporter activity"/>
    <property type="evidence" value="ECO:0007669"/>
    <property type="project" value="InterPro"/>
</dbReference>
<evidence type="ECO:0000256" key="6">
    <source>
        <dbReference type="SAM" id="Phobius"/>
    </source>
</evidence>
<feature type="transmembrane region" description="Helical" evidence="6">
    <location>
        <begin position="170"/>
        <end position="193"/>
    </location>
</feature>
<dbReference type="STRING" id="1499966.U14_03349"/>
<dbReference type="HOGENOM" id="CLU_028880_3_0_0"/>
<evidence type="ECO:0000256" key="1">
    <source>
        <dbReference type="ARBA" id="ARBA00004651"/>
    </source>
</evidence>
<keyword evidence="5 6" id="KW-0472">Membrane</keyword>
<dbReference type="PANTHER" id="PTHR32196:SF19">
    <property type="entry name" value="GALACTOFURANOSE TRANSPORTER PERMEASE PROTEIN YTFT"/>
    <property type="match status" value="1"/>
</dbReference>
<gene>
    <name evidence="7" type="ORF">U14_03349</name>
</gene>
<keyword evidence="4 6" id="KW-1133">Transmembrane helix</keyword>
<dbReference type="PANTHER" id="PTHR32196">
    <property type="entry name" value="ABC TRANSPORTER PERMEASE PROTEIN YPHD-RELATED-RELATED"/>
    <property type="match status" value="1"/>
</dbReference>
<proteinExistence type="predicted"/>
<evidence type="ECO:0000256" key="4">
    <source>
        <dbReference type="ARBA" id="ARBA00022989"/>
    </source>
</evidence>
<keyword evidence="3 6" id="KW-0812">Transmembrane</keyword>
<comment type="subcellular location">
    <subcellularLocation>
        <location evidence="1">Cell membrane</location>
        <topology evidence="1">Multi-pass membrane protein</topology>
    </subcellularLocation>
</comment>
<dbReference type="Proteomes" id="UP000030700">
    <property type="component" value="Unassembled WGS sequence"/>
</dbReference>
<organism evidence="7">
    <name type="scientific">Candidatus Moduliflexus flocculans</name>
    <dbReference type="NCBI Taxonomy" id="1499966"/>
    <lineage>
        <taxon>Bacteria</taxon>
        <taxon>Candidatus Moduliflexota</taxon>
        <taxon>Candidatus Moduliflexia</taxon>
        <taxon>Candidatus Moduliflexales</taxon>
        <taxon>Candidatus Moduliflexaceae</taxon>
    </lineage>
</organism>
<feature type="transmembrane region" description="Helical" evidence="6">
    <location>
        <begin position="12"/>
        <end position="29"/>
    </location>
</feature>
<keyword evidence="8" id="KW-1185">Reference proteome</keyword>